<dbReference type="RefSeq" id="WP_053769451.1">
    <property type="nucleotide sequence ID" value="NZ_CATZPC010000009.1"/>
</dbReference>
<sequence length="370" mass="42144">MRQRQQLPDYRDSLPNLAQSILREFGITEVGRESLKSLDPYLGKGYQNIVVLLLDGMGSKVMERSLEGDGFFLRRKKADYHSVFPPTTVAATTSIRSGLQPCEHSWLGWDCYFPQINKNVTVFTNTETGTSTPAADYHVAQKYCGYETVVEKINRHGGQAYEVMPFEEPFPQTMEAICERIEELCRKPGKKYIYAYWNEPDKTMHETGCYSEETKRVVRGLEEQVETLCRKLNDALVIVTADHGLVDTKNVSLTDYPKICECLKWLPSIEPRALNLFVKEEKKDQFEQEFEKAFGGQFLLMTKDQVLESQIFGDGTEHPNFRGMIGDYLAIGTGDVTIFSDREEAESMKGVHAGLLETEMQIPLIVEERA</sequence>
<comment type="caution">
    <text evidence="1">The sequence shown here is derived from an EMBL/GenBank/DDBJ whole genome shotgun (WGS) entry which is preliminary data.</text>
</comment>
<proteinExistence type="predicted"/>
<reference evidence="1 2" key="1">
    <citation type="submission" date="2018-08" db="EMBL/GenBank/DDBJ databases">
        <title>A genome reference for cultivated species of the human gut microbiota.</title>
        <authorList>
            <person name="Zou Y."/>
            <person name="Xue W."/>
            <person name="Luo G."/>
        </authorList>
    </citation>
    <scope>NUCLEOTIDE SEQUENCE [LARGE SCALE GENOMIC DNA]</scope>
    <source>
        <strain evidence="1 2">AF37-2AT</strain>
    </source>
</reference>
<dbReference type="SUPFAM" id="SSF53649">
    <property type="entry name" value="Alkaline phosphatase-like"/>
    <property type="match status" value="1"/>
</dbReference>
<keyword evidence="2" id="KW-1185">Reference proteome</keyword>
<protein>
    <submittedName>
        <fullName evidence="1">Phosphodiesterase</fullName>
    </submittedName>
</protein>
<dbReference type="GeneID" id="97193952"/>
<dbReference type="AlphaFoldDB" id="A0A3E3K493"/>
<dbReference type="Proteomes" id="UP000261080">
    <property type="component" value="Unassembled WGS sequence"/>
</dbReference>
<dbReference type="InterPro" id="IPR017850">
    <property type="entry name" value="Alkaline_phosphatase_core_sf"/>
</dbReference>
<dbReference type="Pfam" id="PF01663">
    <property type="entry name" value="Phosphodiest"/>
    <property type="match status" value="1"/>
</dbReference>
<dbReference type="InterPro" id="IPR002591">
    <property type="entry name" value="Phosphodiest/P_Trfase"/>
</dbReference>
<dbReference type="OrthoDB" id="502398at2"/>
<accession>A0A3E3K493</accession>
<name>A0A3E3K493_9FIRM</name>
<evidence type="ECO:0000313" key="1">
    <source>
        <dbReference type="EMBL" id="RGE88773.1"/>
    </source>
</evidence>
<organism evidence="1 2">
    <name type="scientific">Sellimonas intestinalis</name>
    <dbReference type="NCBI Taxonomy" id="1653434"/>
    <lineage>
        <taxon>Bacteria</taxon>
        <taxon>Bacillati</taxon>
        <taxon>Bacillota</taxon>
        <taxon>Clostridia</taxon>
        <taxon>Lachnospirales</taxon>
        <taxon>Lachnospiraceae</taxon>
        <taxon>Sellimonas</taxon>
    </lineage>
</organism>
<evidence type="ECO:0000313" key="2">
    <source>
        <dbReference type="Proteomes" id="UP000261080"/>
    </source>
</evidence>
<gene>
    <name evidence="1" type="ORF">DW016_04435</name>
</gene>
<dbReference type="EMBL" id="QVLX01000002">
    <property type="protein sequence ID" value="RGE88773.1"/>
    <property type="molecule type" value="Genomic_DNA"/>
</dbReference>
<dbReference type="Gene3D" id="3.40.720.10">
    <property type="entry name" value="Alkaline Phosphatase, subunit A"/>
    <property type="match status" value="1"/>
</dbReference>